<dbReference type="InterPro" id="IPR051796">
    <property type="entry name" value="ISF_SsuE-like"/>
</dbReference>
<comment type="cofactor">
    <cofactor evidence="2">
        <name>[4Fe-4S] cluster</name>
        <dbReference type="ChEBI" id="CHEBI:49883"/>
    </cofactor>
</comment>
<comment type="similarity">
    <text evidence="5">Belongs to the SsuE family. Isf subfamily.</text>
</comment>
<evidence type="ECO:0000256" key="2">
    <source>
        <dbReference type="ARBA" id="ARBA00001966"/>
    </source>
</evidence>
<reference evidence="9 11" key="2">
    <citation type="submission" date="2016-10" db="EMBL/GenBank/DDBJ databases">
        <authorList>
            <person name="de Groot N.N."/>
        </authorList>
    </citation>
    <scope>NUCLEOTIDE SEQUENCE [LARGE SCALE GENOMIC DNA]</scope>
    <source>
        <strain evidence="9 11">Z-7982</strain>
    </source>
</reference>
<evidence type="ECO:0000313" key="8">
    <source>
        <dbReference type="EMBL" id="RNI09957.1"/>
    </source>
</evidence>
<keyword evidence="4" id="KW-0288">FMN</keyword>
<evidence type="ECO:0000256" key="3">
    <source>
        <dbReference type="ARBA" id="ARBA00022630"/>
    </source>
</evidence>
<dbReference type="GeneID" id="30583188"/>
<dbReference type="SUPFAM" id="SSF52218">
    <property type="entry name" value="Flavoproteins"/>
    <property type="match status" value="1"/>
</dbReference>
<dbReference type="OrthoDB" id="9059at2157"/>
<name>A0A1L3Q296_9EURY</name>
<evidence type="ECO:0000256" key="4">
    <source>
        <dbReference type="ARBA" id="ARBA00022643"/>
    </source>
</evidence>
<dbReference type="InterPro" id="IPR005025">
    <property type="entry name" value="FMN_Rdtase-like_dom"/>
</dbReference>
<reference evidence="8 12" key="3">
    <citation type="submission" date="2018-10" db="EMBL/GenBank/DDBJ databases">
        <title>Cultivation of a novel Methanohalophilus strain from Kebrit Deep of the Red Sea and a genomic comparison of members of the genus Methanohalophilus.</title>
        <authorList>
            <person name="Guan Y."/>
            <person name="Ngugi D.K."/>
            <person name="Stingl U."/>
        </authorList>
    </citation>
    <scope>NUCLEOTIDE SEQUENCE [LARGE SCALE GENOMIC DNA]</scope>
    <source>
        <strain evidence="8 12">DSM 3094</strain>
    </source>
</reference>
<dbReference type="InterPro" id="IPR029039">
    <property type="entry name" value="Flavoprotein-like_sf"/>
</dbReference>
<feature type="domain" description="NADPH-dependent FMN reductase-like" evidence="6">
    <location>
        <begin position="1"/>
        <end position="149"/>
    </location>
</feature>
<dbReference type="AlphaFoldDB" id="A0A1L3Q296"/>
<protein>
    <submittedName>
        <fullName evidence="8">Flavodoxin family protein</fullName>
    </submittedName>
    <submittedName>
        <fullName evidence="7">Iron-sulfur protein</fullName>
    </submittedName>
    <submittedName>
        <fullName evidence="9">Multimeric flavodoxin WrbA</fullName>
    </submittedName>
</protein>
<dbReference type="EMBL" id="FNMU01000006">
    <property type="protein sequence ID" value="SDW89109.1"/>
    <property type="molecule type" value="Genomic_DNA"/>
</dbReference>
<dbReference type="KEGG" id="mhaz:BHR79_05445"/>
<gene>
    <name evidence="7" type="ORF">BHR79_05445</name>
    <name evidence="8" type="ORF">EFE40_04810</name>
    <name evidence="9" type="ORF">SAMN04515625_1796</name>
</gene>
<keyword evidence="3" id="KW-0285">Flavoprotein</keyword>
<dbReference type="PANTHER" id="PTHR43278:SF1">
    <property type="entry name" value="IRON-SULFUR FLAVOPROTEIN MJ1083"/>
    <property type="match status" value="1"/>
</dbReference>
<evidence type="ECO:0000259" key="6">
    <source>
        <dbReference type="Pfam" id="PF03358"/>
    </source>
</evidence>
<dbReference type="Proteomes" id="UP000186879">
    <property type="component" value="Chromosome"/>
</dbReference>
<accession>A0A1L3Q296</accession>
<evidence type="ECO:0000313" key="10">
    <source>
        <dbReference type="Proteomes" id="UP000186879"/>
    </source>
</evidence>
<dbReference type="Proteomes" id="UP000198669">
    <property type="component" value="Unassembled WGS sequence"/>
</dbReference>
<reference evidence="7 10" key="1">
    <citation type="submission" date="2016-10" db="EMBL/GenBank/DDBJ databases">
        <title>Methanohalophilus halophilus.</title>
        <authorList>
            <person name="L'haridon S."/>
        </authorList>
    </citation>
    <scope>NUCLEOTIDE SEQUENCE [LARGE SCALE GENOMIC DNA]</scope>
    <source>
        <strain evidence="7 10">Z-7982</strain>
    </source>
</reference>
<evidence type="ECO:0000256" key="1">
    <source>
        <dbReference type="ARBA" id="ARBA00001917"/>
    </source>
</evidence>
<dbReference type="Proteomes" id="UP000267921">
    <property type="component" value="Unassembled WGS sequence"/>
</dbReference>
<keyword evidence="10" id="KW-1185">Reference proteome</keyword>
<comment type="cofactor">
    <cofactor evidence="1">
        <name>FMN</name>
        <dbReference type="ChEBI" id="CHEBI:58210"/>
    </cofactor>
</comment>
<evidence type="ECO:0000313" key="7">
    <source>
        <dbReference type="EMBL" id="APH38989.1"/>
    </source>
</evidence>
<evidence type="ECO:0000313" key="9">
    <source>
        <dbReference type="EMBL" id="SDW89109.1"/>
    </source>
</evidence>
<dbReference type="STRING" id="2177.BHR79_05445"/>
<dbReference type="EMBL" id="CP017921">
    <property type="protein sequence ID" value="APH38989.1"/>
    <property type="molecule type" value="Genomic_DNA"/>
</dbReference>
<organism evidence="7 10">
    <name type="scientific">Methanohalophilus halophilus</name>
    <dbReference type="NCBI Taxonomy" id="2177"/>
    <lineage>
        <taxon>Archaea</taxon>
        <taxon>Methanobacteriati</taxon>
        <taxon>Methanobacteriota</taxon>
        <taxon>Stenosarchaea group</taxon>
        <taxon>Methanomicrobia</taxon>
        <taxon>Methanosarcinales</taxon>
        <taxon>Methanosarcinaceae</taxon>
        <taxon>Methanohalophilus</taxon>
    </lineage>
</organism>
<dbReference type="Pfam" id="PF03358">
    <property type="entry name" value="FMN_red"/>
    <property type="match status" value="1"/>
</dbReference>
<dbReference type="GO" id="GO:0016491">
    <property type="term" value="F:oxidoreductase activity"/>
    <property type="evidence" value="ECO:0007669"/>
    <property type="project" value="InterPro"/>
</dbReference>
<dbReference type="PANTHER" id="PTHR43278">
    <property type="entry name" value="NAD(P)H-DEPENDENT FMN-CONTAINING OXIDOREDUCTASE YWQN-RELATED"/>
    <property type="match status" value="1"/>
</dbReference>
<proteinExistence type="inferred from homology"/>
<sequence length="188" mass="20656">MKILGISGSPKRNGNSEQMINRVLAMAEKRGFTTDKVFLSEMEVKPCIACGNCRESDECPIEDDMEKIYPKLDEADAIIVASPVYFGSPTAQLKALFDRSVLLRRDNFKLSNKIGAGIAIGGSRNGGQEKTIQVIQDWMHIHGMVVVGDGGHFGGIVKKPFSEDETGTKTLDDTIEKVCDLLEMMKKT</sequence>
<dbReference type="EMBL" id="RJJG01000003">
    <property type="protein sequence ID" value="RNI09957.1"/>
    <property type="molecule type" value="Genomic_DNA"/>
</dbReference>
<dbReference type="RefSeq" id="WP_072561427.1">
    <property type="nucleotide sequence ID" value="NZ_CP017921.1"/>
</dbReference>
<evidence type="ECO:0000256" key="5">
    <source>
        <dbReference type="ARBA" id="ARBA00038292"/>
    </source>
</evidence>
<dbReference type="Gene3D" id="3.40.50.360">
    <property type="match status" value="1"/>
</dbReference>
<evidence type="ECO:0000313" key="11">
    <source>
        <dbReference type="Proteomes" id="UP000198669"/>
    </source>
</evidence>
<evidence type="ECO:0000313" key="12">
    <source>
        <dbReference type="Proteomes" id="UP000267921"/>
    </source>
</evidence>